<dbReference type="InterPro" id="IPR018593">
    <property type="entry name" value="tRNA-endonuc_su_Sen15"/>
</dbReference>
<dbReference type="PANTHER" id="PTHR28582">
    <property type="entry name" value="TRNA-SPLICING ENDONUCLEASE SUBUNIT SEN15"/>
    <property type="match status" value="1"/>
</dbReference>
<dbReference type="GO" id="GO:0005634">
    <property type="term" value="C:nucleus"/>
    <property type="evidence" value="ECO:0007669"/>
    <property type="project" value="UniProtKB-ARBA"/>
</dbReference>
<evidence type="ECO:0000313" key="4">
    <source>
        <dbReference type="EMBL" id="KAF7382199.1"/>
    </source>
</evidence>
<keyword evidence="2" id="KW-0819">tRNA processing</keyword>
<organism evidence="4 5">
    <name type="scientific">Vespula vulgaris</name>
    <name type="common">Yellow jacket</name>
    <name type="synonym">Wasp</name>
    <dbReference type="NCBI Taxonomy" id="7454"/>
    <lineage>
        <taxon>Eukaryota</taxon>
        <taxon>Metazoa</taxon>
        <taxon>Ecdysozoa</taxon>
        <taxon>Arthropoda</taxon>
        <taxon>Hexapoda</taxon>
        <taxon>Insecta</taxon>
        <taxon>Pterygota</taxon>
        <taxon>Neoptera</taxon>
        <taxon>Endopterygota</taxon>
        <taxon>Hymenoptera</taxon>
        <taxon>Apocrita</taxon>
        <taxon>Aculeata</taxon>
        <taxon>Vespoidea</taxon>
        <taxon>Vespidae</taxon>
        <taxon>Vespinae</taxon>
        <taxon>Vespula</taxon>
    </lineage>
</organism>
<dbReference type="GO" id="GO:0006388">
    <property type="term" value="P:tRNA splicing, via endonucleolytic cleavage and ligation"/>
    <property type="evidence" value="ECO:0007669"/>
    <property type="project" value="InterPro"/>
</dbReference>
<evidence type="ECO:0000256" key="2">
    <source>
        <dbReference type="ARBA" id="ARBA00022694"/>
    </source>
</evidence>
<dbReference type="Gene3D" id="3.40.1350.10">
    <property type="match status" value="1"/>
</dbReference>
<dbReference type="GO" id="GO:0003676">
    <property type="term" value="F:nucleic acid binding"/>
    <property type="evidence" value="ECO:0007669"/>
    <property type="project" value="InterPro"/>
</dbReference>
<evidence type="ECO:0000256" key="1">
    <source>
        <dbReference type="ARBA" id="ARBA00006091"/>
    </source>
</evidence>
<dbReference type="InterPro" id="IPR036167">
    <property type="entry name" value="tRNA_intron_Endo_cat-like_sf"/>
</dbReference>
<sequence>MYDICHPSFYYIEKLGCNDPVKISNTFYIYMQLCEDKRFWHVNYKYNAELDLLYLETKKNKNSNLEIYVPWLISFPITIDFIEKLQKVLETDRLIFVFKSADSTSVFYRASAGLIKPLSPEIRKQLKEKEDKKILLERNIKKNTSNLYELAKSINTENSNFQSTDTIESENEKTNSETISIIEI</sequence>
<evidence type="ECO:0000313" key="5">
    <source>
        <dbReference type="Proteomes" id="UP000614350"/>
    </source>
</evidence>
<dbReference type="Pfam" id="PF09631">
    <property type="entry name" value="Sen15"/>
    <property type="match status" value="1"/>
</dbReference>
<protein>
    <recommendedName>
        <fullName evidence="3">tRNA-splicing endonuclease subunit Sen15 domain-containing protein</fullName>
    </recommendedName>
</protein>
<name>A0A834J861_VESVU</name>
<dbReference type="InterPro" id="IPR011856">
    <property type="entry name" value="tRNA_endonuc-like_dom_sf"/>
</dbReference>
<dbReference type="SUPFAM" id="SSF53032">
    <property type="entry name" value="tRNA-intron endonuclease catalytic domain-like"/>
    <property type="match status" value="1"/>
</dbReference>
<accession>A0A834J861</accession>
<dbReference type="PANTHER" id="PTHR28582:SF1">
    <property type="entry name" value="TRNA-SPLICING ENDONUCLEASE SUBUNIT SEN15"/>
    <property type="match status" value="1"/>
</dbReference>
<gene>
    <name evidence="4" type="ORF">HZH66_013631</name>
</gene>
<reference evidence="4" key="1">
    <citation type="journal article" date="2020" name="G3 (Bethesda)">
        <title>High-Quality Assemblies for Three Invasive Social Wasps from the &lt;i&gt;Vespula&lt;/i&gt; Genus.</title>
        <authorList>
            <person name="Harrop T.W.R."/>
            <person name="Guhlin J."/>
            <person name="McLaughlin G.M."/>
            <person name="Permina E."/>
            <person name="Stockwell P."/>
            <person name="Gilligan J."/>
            <person name="Le Lec M.F."/>
            <person name="Gruber M.A.M."/>
            <person name="Quinn O."/>
            <person name="Lovegrove M."/>
            <person name="Duncan E.J."/>
            <person name="Remnant E.J."/>
            <person name="Van Eeckhoven J."/>
            <person name="Graham B."/>
            <person name="Knapp R.A."/>
            <person name="Langford K.W."/>
            <person name="Kronenberg Z."/>
            <person name="Press M.O."/>
            <person name="Eacker S.M."/>
            <person name="Wilson-Rankin E.E."/>
            <person name="Purcell J."/>
            <person name="Lester P.J."/>
            <person name="Dearden P.K."/>
        </authorList>
    </citation>
    <scope>NUCLEOTIDE SEQUENCE</scope>
    <source>
        <strain evidence="4">Marl-1</strain>
    </source>
</reference>
<proteinExistence type="inferred from homology"/>
<keyword evidence="5" id="KW-1185">Reference proteome</keyword>
<dbReference type="EMBL" id="JACSEA010000019">
    <property type="protein sequence ID" value="KAF7382199.1"/>
    <property type="molecule type" value="Genomic_DNA"/>
</dbReference>
<dbReference type="AlphaFoldDB" id="A0A834J861"/>
<evidence type="ECO:0000259" key="3">
    <source>
        <dbReference type="Pfam" id="PF09631"/>
    </source>
</evidence>
<comment type="caution">
    <text evidence="4">The sequence shown here is derived from an EMBL/GenBank/DDBJ whole genome shotgun (WGS) entry which is preliminary data.</text>
</comment>
<comment type="similarity">
    <text evidence="1">Belongs to the SEN15 family.</text>
</comment>
<feature type="domain" description="tRNA-splicing endonuclease subunit Sen15" evidence="3">
    <location>
        <begin position="29"/>
        <end position="118"/>
    </location>
</feature>
<dbReference type="Proteomes" id="UP000614350">
    <property type="component" value="Unassembled WGS sequence"/>
</dbReference>